<keyword evidence="3" id="KW-0677">Repeat</keyword>
<dbReference type="PROSITE" id="PS50297">
    <property type="entry name" value="ANK_REP_REGION"/>
    <property type="match status" value="3"/>
</dbReference>
<organism evidence="7 8">
    <name type="scientific">Engystomops pustulosus</name>
    <name type="common">Tungara frog</name>
    <name type="synonym">Physalaemus pustulosus</name>
    <dbReference type="NCBI Taxonomy" id="76066"/>
    <lineage>
        <taxon>Eukaryota</taxon>
        <taxon>Metazoa</taxon>
        <taxon>Chordata</taxon>
        <taxon>Craniata</taxon>
        <taxon>Vertebrata</taxon>
        <taxon>Euteleostomi</taxon>
        <taxon>Amphibia</taxon>
        <taxon>Batrachia</taxon>
        <taxon>Anura</taxon>
        <taxon>Neobatrachia</taxon>
        <taxon>Hyloidea</taxon>
        <taxon>Leptodactylidae</taxon>
        <taxon>Leiuperinae</taxon>
        <taxon>Engystomops</taxon>
    </lineage>
</organism>
<keyword evidence="4 5" id="KW-0040">ANK repeat</keyword>
<evidence type="ECO:0000256" key="3">
    <source>
        <dbReference type="ARBA" id="ARBA00022737"/>
    </source>
</evidence>
<evidence type="ECO:0000256" key="5">
    <source>
        <dbReference type="PROSITE-ProRule" id="PRU00023"/>
    </source>
</evidence>
<dbReference type="SUPFAM" id="SSF48403">
    <property type="entry name" value="Ankyrin repeat"/>
    <property type="match status" value="1"/>
</dbReference>
<feature type="repeat" description="ANK" evidence="5">
    <location>
        <begin position="103"/>
        <end position="128"/>
    </location>
</feature>
<dbReference type="GO" id="GO:0045732">
    <property type="term" value="P:positive regulation of protein catabolic process"/>
    <property type="evidence" value="ECO:0007669"/>
    <property type="project" value="TreeGrafter"/>
</dbReference>
<comment type="similarity">
    <text evidence="2">Belongs to the ankyrin SOCS box (ASB) family.</text>
</comment>
<sequence>MKTCQCLQMSVMDITKMFSILRPREEEDGTAEEGRELHMAVTMDNPEYLTSLLSEDKYKKLVNSQSGWGVPVTALRLAASKGSLECLKILLANGAEVDILDVKAQTPLFSAVSAGHFDCVRELLKAGACPSGSIYNNCTPILNAAMEGKASILKELLDYGAEPNVKCKLPEWTTNITTTTGPLYLSAIYGHLECFRTLLLYGADPDYNCIDEKHLKRIKHPKTVIDVCLKHGCRTIFVKLLVDFGANVYLPDINISKSFPNHEAIELLARERVLPKSLMSQCRLAILKLMRQAGKMPHLHRLEIPPTMIRYLLHETYRNNRMEQQEANLDVWRPHNSNS</sequence>
<comment type="pathway">
    <text evidence="1">Protein modification; protein ubiquitination.</text>
</comment>
<dbReference type="Gene3D" id="1.25.40.20">
    <property type="entry name" value="Ankyrin repeat-containing domain"/>
    <property type="match status" value="1"/>
</dbReference>
<name>A0AAV7A2R2_ENGPU</name>
<dbReference type="PANTHER" id="PTHR24136">
    <property type="entry name" value="SOWAH (DROSOPHILA) HOMOLOG"/>
    <property type="match status" value="1"/>
</dbReference>
<keyword evidence="8" id="KW-1185">Reference proteome</keyword>
<dbReference type="GO" id="GO:0016567">
    <property type="term" value="P:protein ubiquitination"/>
    <property type="evidence" value="ECO:0007669"/>
    <property type="project" value="TreeGrafter"/>
</dbReference>
<comment type="caution">
    <text evidence="7">The sequence shown here is derived from an EMBL/GenBank/DDBJ whole genome shotgun (WGS) entry which is preliminary data.</text>
</comment>
<dbReference type="SMART" id="SM00248">
    <property type="entry name" value="ANK"/>
    <property type="match status" value="5"/>
</dbReference>
<dbReference type="SMART" id="SM00969">
    <property type="entry name" value="SOCS_box"/>
    <property type="match status" value="1"/>
</dbReference>
<feature type="repeat" description="ANK" evidence="5">
    <location>
        <begin position="136"/>
        <end position="168"/>
    </location>
</feature>
<dbReference type="PROSITE" id="PS50225">
    <property type="entry name" value="SOCS"/>
    <property type="match status" value="1"/>
</dbReference>
<evidence type="ECO:0000256" key="2">
    <source>
        <dbReference type="ARBA" id="ARBA00005949"/>
    </source>
</evidence>
<dbReference type="InterPro" id="IPR001496">
    <property type="entry name" value="SOCS_box"/>
</dbReference>
<dbReference type="Pfam" id="PF07525">
    <property type="entry name" value="SOCS_box"/>
    <property type="match status" value="1"/>
</dbReference>
<feature type="domain" description="SOCS box" evidence="6">
    <location>
        <begin position="268"/>
        <end position="318"/>
    </location>
</feature>
<evidence type="ECO:0000256" key="1">
    <source>
        <dbReference type="ARBA" id="ARBA00004906"/>
    </source>
</evidence>
<reference evidence="7" key="1">
    <citation type="thesis" date="2020" institute="ProQuest LLC" country="789 East Eisenhower Parkway, Ann Arbor, MI, USA">
        <title>Comparative Genomics and Chromosome Evolution.</title>
        <authorList>
            <person name="Mudd A.B."/>
        </authorList>
    </citation>
    <scope>NUCLEOTIDE SEQUENCE</scope>
    <source>
        <strain evidence="7">237g6f4</strain>
        <tissue evidence="7">Blood</tissue>
    </source>
</reference>
<feature type="repeat" description="ANK" evidence="5">
    <location>
        <begin position="73"/>
        <end position="102"/>
    </location>
</feature>
<gene>
    <name evidence="7" type="ORF">GDO81_003545</name>
</gene>
<dbReference type="PANTHER" id="PTHR24136:SF15">
    <property type="entry name" value="ANK_REP_REGION DOMAIN-CONTAINING PROTEIN"/>
    <property type="match status" value="1"/>
</dbReference>
<proteinExistence type="inferred from homology"/>
<evidence type="ECO:0000313" key="8">
    <source>
        <dbReference type="Proteomes" id="UP000824782"/>
    </source>
</evidence>
<evidence type="ECO:0000256" key="4">
    <source>
        <dbReference type="ARBA" id="ARBA00023043"/>
    </source>
</evidence>
<dbReference type="Pfam" id="PF12796">
    <property type="entry name" value="Ank_2"/>
    <property type="match status" value="2"/>
</dbReference>
<protein>
    <recommendedName>
        <fullName evidence="6">SOCS box domain-containing protein</fullName>
    </recommendedName>
</protein>
<dbReference type="EMBL" id="WNYA01000010">
    <property type="protein sequence ID" value="KAG8553790.1"/>
    <property type="molecule type" value="Genomic_DNA"/>
</dbReference>
<dbReference type="Proteomes" id="UP000824782">
    <property type="component" value="Unassembled WGS sequence"/>
</dbReference>
<evidence type="ECO:0000313" key="7">
    <source>
        <dbReference type="EMBL" id="KAG8553790.1"/>
    </source>
</evidence>
<evidence type="ECO:0000259" key="6">
    <source>
        <dbReference type="PROSITE" id="PS50225"/>
    </source>
</evidence>
<dbReference type="InterPro" id="IPR036770">
    <property type="entry name" value="Ankyrin_rpt-contain_sf"/>
</dbReference>
<dbReference type="PROSITE" id="PS50088">
    <property type="entry name" value="ANK_REPEAT"/>
    <property type="match status" value="3"/>
</dbReference>
<dbReference type="AlphaFoldDB" id="A0AAV7A2R2"/>
<dbReference type="InterPro" id="IPR002110">
    <property type="entry name" value="Ankyrin_rpt"/>
</dbReference>
<accession>A0AAV7A2R2</accession>
<dbReference type="InterPro" id="IPR051573">
    <property type="entry name" value="Ankyrin-SOCS_box_domain"/>
</dbReference>